<dbReference type="GO" id="GO:0016887">
    <property type="term" value="F:ATP hydrolysis activity"/>
    <property type="evidence" value="ECO:0007669"/>
    <property type="project" value="InterPro"/>
</dbReference>
<organism evidence="5 6">
    <name type="scientific">candidate division TA06 bacterium</name>
    <dbReference type="NCBI Taxonomy" id="2250710"/>
    <lineage>
        <taxon>Bacteria</taxon>
        <taxon>Bacteria division TA06</taxon>
    </lineage>
</organism>
<evidence type="ECO:0000313" key="6">
    <source>
        <dbReference type="Proteomes" id="UP000282321"/>
    </source>
</evidence>
<feature type="coiled-coil region" evidence="3">
    <location>
        <begin position="537"/>
        <end position="604"/>
    </location>
</feature>
<name>A0A660SAB5_UNCT6</name>
<evidence type="ECO:0000313" key="5">
    <source>
        <dbReference type="EMBL" id="RKX66243.1"/>
    </source>
</evidence>
<dbReference type="GO" id="GO:0005524">
    <property type="term" value="F:ATP binding"/>
    <property type="evidence" value="ECO:0007669"/>
    <property type="project" value="UniProtKB-KW"/>
</dbReference>
<dbReference type="InterPro" id="IPR032781">
    <property type="entry name" value="ABC_tran_Xtn"/>
</dbReference>
<sequence length="610" mass="70267">MIMISKLTKSYGVNEIFNNVSFSIPDGRHIGLIGVNGSGKTTLLNILSGNEYFEKGEIAGIKNKTIGYLPQIPILPEELTVYQYMLLSFEKLLNLKEEMESEKDSIKQHLLNEQFEHLGGNLIESRVGKVCYFLNISEELKKQKISSISGGEKSRILLAHILLSEPDIILLDEPTNHLDIEGIIFLENFLKSYKGTFIVVSHDRQFLNNCVNYIYYIENKAIKIYKGNYDKFETEYEHERQRLIKMHKQQTEYIKETEEFIRKHIAGQNTKQAQSRIKRLEKLRHIKLPKKHSAPAFKWNETFRSGNKVLHIENLSFSYGSRKILSNINFNVYAGQKIAVIGKNGAGKTTILKLINGELTPSSGNIIKGSNINIGYYRQDFHFIENEKTLLEIFLNDTEHFTIGEARSKLALAGFFADDIEKKWSDLSGGEKAKYMILKLTVEKPNLLLLDEPSNHLDIQSVKYLINMLNIFSGTIIFTSHDRSLIKNVATDVIFIKDGNLETFDVSGIDTAFNEIITPIQKRKPVSGKKPDRKRQVRIIKASIREIENEIDEIEKRISEIDRKFADPRNNSDYNKLNNLVREKKQLENKIKILYNKYESKIEELSLYES</sequence>
<dbReference type="PROSITE" id="PS50893">
    <property type="entry name" value="ABC_TRANSPORTER_2"/>
    <property type="match status" value="2"/>
</dbReference>
<dbReference type="InterPro" id="IPR003593">
    <property type="entry name" value="AAA+_ATPase"/>
</dbReference>
<dbReference type="EMBL" id="QNBC01000050">
    <property type="protein sequence ID" value="RKX66243.1"/>
    <property type="molecule type" value="Genomic_DNA"/>
</dbReference>
<dbReference type="GO" id="GO:0003677">
    <property type="term" value="F:DNA binding"/>
    <property type="evidence" value="ECO:0007669"/>
    <property type="project" value="InterPro"/>
</dbReference>
<dbReference type="AlphaFoldDB" id="A0A660SAB5"/>
<evidence type="ECO:0000256" key="1">
    <source>
        <dbReference type="ARBA" id="ARBA00022741"/>
    </source>
</evidence>
<dbReference type="PANTHER" id="PTHR42855:SF2">
    <property type="entry name" value="DRUG RESISTANCE ABC TRANSPORTER,ATP-BINDING PROTEIN"/>
    <property type="match status" value="1"/>
</dbReference>
<feature type="domain" description="ABC transporter" evidence="4">
    <location>
        <begin position="310"/>
        <end position="523"/>
    </location>
</feature>
<proteinExistence type="predicted"/>
<dbReference type="InterPro" id="IPR017871">
    <property type="entry name" value="ABC_transporter-like_CS"/>
</dbReference>
<feature type="domain" description="ABC transporter" evidence="4">
    <location>
        <begin position="2"/>
        <end position="244"/>
    </location>
</feature>
<evidence type="ECO:0000259" key="4">
    <source>
        <dbReference type="PROSITE" id="PS50893"/>
    </source>
</evidence>
<gene>
    <name evidence="5" type="ORF">DRP44_04505</name>
</gene>
<keyword evidence="2" id="KW-0067">ATP-binding</keyword>
<dbReference type="Pfam" id="PF16326">
    <property type="entry name" value="ABC_tran_CTD"/>
    <property type="match status" value="1"/>
</dbReference>
<dbReference type="InterPro" id="IPR032524">
    <property type="entry name" value="ABC_tran_C"/>
</dbReference>
<dbReference type="SMART" id="SM00382">
    <property type="entry name" value="AAA"/>
    <property type="match status" value="2"/>
</dbReference>
<dbReference type="FunFam" id="3.40.50.300:FF:000011">
    <property type="entry name" value="Putative ABC transporter ATP-binding component"/>
    <property type="match status" value="1"/>
</dbReference>
<comment type="caution">
    <text evidence="5">The sequence shown here is derived from an EMBL/GenBank/DDBJ whole genome shotgun (WGS) entry which is preliminary data.</text>
</comment>
<dbReference type="CDD" id="cd03221">
    <property type="entry name" value="ABCF_EF-3"/>
    <property type="match status" value="2"/>
</dbReference>
<dbReference type="InterPro" id="IPR051309">
    <property type="entry name" value="ABCF_ATPase"/>
</dbReference>
<accession>A0A660SAB5</accession>
<reference evidence="5 6" key="1">
    <citation type="submission" date="2018-06" db="EMBL/GenBank/DDBJ databases">
        <title>Extensive metabolic versatility and redundancy in microbially diverse, dynamic hydrothermal sediments.</title>
        <authorList>
            <person name="Dombrowski N."/>
            <person name="Teske A."/>
            <person name="Baker B.J."/>
        </authorList>
    </citation>
    <scope>NUCLEOTIDE SEQUENCE [LARGE SCALE GENOMIC DNA]</scope>
    <source>
        <strain evidence="5">B35_G9</strain>
    </source>
</reference>
<keyword evidence="3" id="KW-0175">Coiled coil</keyword>
<dbReference type="PANTHER" id="PTHR42855">
    <property type="entry name" value="ABC TRANSPORTER ATP-BINDING SUBUNIT"/>
    <property type="match status" value="1"/>
</dbReference>
<dbReference type="InterPro" id="IPR037118">
    <property type="entry name" value="Val-tRNA_synth_C_sf"/>
</dbReference>
<dbReference type="Gene3D" id="1.10.287.380">
    <property type="entry name" value="Valyl-tRNA synthetase, C-terminal domain"/>
    <property type="match status" value="1"/>
</dbReference>
<evidence type="ECO:0000256" key="2">
    <source>
        <dbReference type="ARBA" id="ARBA00022840"/>
    </source>
</evidence>
<dbReference type="PROSITE" id="PS00211">
    <property type="entry name" value="ABC_TRANSPORTER_1"/>
    <property type="match status" value="1"/>
</dbReference>
<keyword evidence="1" id="KW-0547">Nucleotide-binding</keyword>
<dbReference type="Pfam" id="PF00005">
    <property type="entry name" value="ABC_tran"/>
    <property type="match status" value="2"/>
</dbReference>
<dbReference type="Pfam" id="PF12848">
    <property type="entry name" value="ABC_tran_Xtn"/>
    <property type="match status" value="1"/>
</dbReference>
<dbReference type="InterPro" id="IPR027417">
    <property type="entry name" value="P-loop_NTPase"/>
</dbReference>
<dbReference type="Gene3D" id="3.40.50.300">
    <property type="entry name" value="P-loop containing nucleotide triphosphate hydrolases"/>
    <property type="match status" value="2"/>
</dbReference>
<dbReference type="Proteomes" id="UP000282321">
    <property type="component" value="Unassembled WGS sequence"/>
</dbReference>
<evidence type="ECO:0000256" key="3">
    <source>
        <dbReference type="SAM" id="Coils"/>
    </source>
</evidence>
<dbReference type="SUPFAM" id="SSF52540">
    <property type="entry name" value="P-loop containing nucleoside triphosphate hydrolases"/>
    <property type="match status" value="2"/>
</dbReference>
<protein>
    <recommendedName>
        <fullName evidence="4">ABC transporter domain-containing protein</fullName>
    </recommendedName>
</protein>
<dbReference type="InterPro" id="IPR003439">
    <property type="entry name" value="ABC_transporter-like_ATP-bd"/>
</dbReference>